<name>A0A0F3GRB4_9BACT</name>
<evidence type="ECO:0000256" key="7">
    <source>
        <dbReference type="ARBA" id="ARBA00023125"/>
    </source>
</evidence>
<dbReference type="GO" id="GO:0005737">
    <property type="term" value="C:cytoplasm"/>
    <property type="evidence" value="ECO:0007669"/>
    <property type="project" value="TreeGrafter"/>
</dbReference>
<evidence type="ECO:0000256" key="6">
    <source>
        <dbReference type="ARBA" id="ARBA00022747"/>
    </source>
</evidence>
<evidence type="ECO:0000313" key="10">
    <source>
        <dbReference type="EMBL" id="KJU84505.1"/>
    </source>
</evidence>
<keyword evidence="6" id="KW-0680">Restriction system</keyword>
<dbReference type="PANTHER" id="PTHR13370">
    <property type="entry name" value="RNA METHYLASE-RELATED"/>
    <property type="match status" value="1"/>
</dbReference>
<dbReference type="InterPro" id="IPR029063">
    <property type="entry name" value="SAM-dependent_MTases_sf"/>
</dbReference>
<dbReference type="SUPFAM" id="SSF53335">
    <property type="entry name" value="S-adenosyl-L-methionine-dependent methyltransferases"/>
    <property type="match status" value="1"/>
</dbReference>
<accession>A0A0F3GRB4</accession>
<dbReference type="GO" id="GO:0003677">
    <property type="term" value="F:DNA binding"/>
    <property type="evidence" value="ECO:0007669"/>
    <property type="project" value="UniProtKB-KW"/>
</dbReference>
<keyword evidence="5" id="KW-0949">S-adenosyl-L-methionine</keyword>
<evidence type="ECO:0000256" key="1">
    <source>
        <dbReference type="ARBA" id="ARBA00010203"/>
    </source>
</evidence>
<dbReference type="EC" id="2.1.1.113" evidence="2"/>
<comment type="caution">
    <text evidence="10">The sequence shown here is derived from an EMBL/GenBank/DDBJ whole genome shotgun (WGS) entry which is preliminary data.</text>
</comment>
<gene>
    <name evidence="10" type="ORF">MBAV_003300</name>
</gene>
<dbReference type="InterPro" id="IPR002941">
    <property type="entry name" value="DNA_methylase_N4/N6"/>
</dbReference>
<dbReference type="GO" id="GO:0032259">
    <property type="term" value="P:methylation"/>
    <property type="evidence" value="ECO:0007669"/>
    <property type="project" value="UniProtKB-KW"/>
</dbReference>
<dbReference type="PROSITE" id="PS00093">
    <property type="entry name" value="N4_MTASE"/>
    <property type="match status" value="1"/>
</dbReference>
<dbReference type="GO" id="GO:0008170">
    <property type="term" value="F:N-methyltransferase activity"/>
    <property type="evidence" value="ECO:0007669"/>
    <property type="project" value="InterPro"/>
</dbReference>
<evidence type="ECO:0000256" key="3">
    <source>
        <dbReference type="ARBA" id="ARBA00022603"/>
    </source>
</evidence>
<evidence type="ECO:0000256" key="2">
    <source>
        <dbReference type="ARBA" id="ARBA00012185"/>
    </source>
</evidence>
<proteinExistence type="inferred from homology"/>
<evidence type="ECO:0000313" key="11">
    <source>
        <dbReference type="Proteomes" id="UP000033423"/>
    </source>
</evidence>
<keyword evidence="7" id="KW-0238">DNA-binding</keyword>
<reference evidence="10 11" key="1">
    <citation type="submission" date="2015-02" db="EMBL/GenBank/DDBJ databases">
        <title>Single-cell genomics of uncultivated deep-branching MTB reveals a conserved set of magnetosome genes.</title>
        <authorList>
            <person name="Kolinko S."/>
            <person name="Richter M."/>
            <person name="Glockner F.O."/>
            <person name="Brachmann A."/>
            <person name="Schuler D."/>
        </authorList>
    </citation>
    <scope>NUCLEOTIDE SEQUENCE [LARGE SCALE GENOMIC DNA]</scope>
    <source>
        <strain evidence="10">TM-1</strain>
    </source>
</reference>
<dbReference type="InterPro" id="IPR001091">
    <property type="entry name" value="RM_Methyltransferase"/>
</dbReference>
<evidence type="ECO:0000259" key="9">
    <source>
        <dbReference type="Pfam" id="PF01555"/>
    </source>
</evidence>
<comment type="similarity">
    <text evidence="1">Belongs to the N(4)/N(6)-methyltransferase family. N(4) subfamily.</text>
</comment>
<feature type="domain" description="DNA methylase N-4/N-6" evidence="9">
    <location>
        <begin position="41"/>
        <end position="263"/>
    </location>
</feature>
<dbReference type="PANTHER" id="PTHR13370:SF3">
    <property type="entry name" value="TRNA (GUANINE(10)-N2)-METHYLTRANSFERASE HOMOLOG"/>
    <property type="match status" value="1"/>
</dbReference>
<dbReference type="InterPro" id="IPR017985">
    <property type="entry name" value="MeTrfase_CN4_CS"/>
</dbReference>
<comment type="catalytic activity">
    <reaction evidence="8">
        <text>a 2'-deoxycytidine in DNA + S-adenosyl-L-methionine = an N(4)-methyl-2'-deoxycytidine in DNA + S-adenosyl-L-homocysteine + H(+)</text>
        <dbReference type="Rhea" id="RHEA:16857"/>
        <dbReference type="Rhea" id="RHEA-COMP:11369"/>
        <dbReference type="Rhea" id="RHEA-COMP:13674"/>
        <dbReference type="ChEBI" id="CHEBI:15378"/>
        <dbReference type="ChEBI" id="CHEBI:57856"/>
        <dbReference type="ChEBI" id="CHEBI:59789"/>
        <dbReference type="ChEBI" id="CHEBI:85452"/>
        <dbReference type="ChEBI" id="CHEBI:137933"/>
        <dbReference type="EC" id="2.1.1.113"/>
    </reaction>
</comment>
<dbReference type="Pfam" id="PF01555">
    <property type="entry name" value="N6_N4_Mtase"/>
    <property type="match status" value="1"/>
</dbReference>
<protein>
    <recommendedName>
        <fullName evidence="2">site-specific DNA-methyltransferase (cytosine-N(4)-specific)</fullName>
        <ecNumber evidence="2">2.1.1.113</ecNumber>
    </recommendedName>
</protein>
<keyword evidence="11" id="KW-1185">Reference proteome</keyword>
<keyword evidence="3 10" id="KW-0489">Methyltransferase</keyword>
<dbReference type="SUPFAM" id="SSF52540">
    <property type="entry name" value="P-loop containing nucleoside triphosphate hydrolases"/>
    <property type="match status" value="1"/>
</dbReference>
<dbReference type="PRINTS" id="PR00508">
    <property type="entry name" value="S21N4MTFRASE"/>
</dbReference>
<dbReference type="AlphaFoldDB" id="A0A0F3GRB4"/>
<dbReference type="GO" id="GO:0015667">
    <property type="term" value="F:site-specific DNA-methyltransferase (cytosine-N4-specific) activity"/>
    <property type="evidence" value="ECO:0007669"/>
    <property type="project" value="UniProtKB-EC"/>
</dbReference>
<organism evidence="10 11">
    <name type="scientific">Candidatus Magnetobacterium bavaricum</name>
    <dbReference type="NCBI Taxonomy" id="29290"/>
    <lineage>
        <taxon>Bacteria</taxon>
        <taxon>Pseudomonadati</taxon>
        <taxon>Nitrospirota</taxon>
        <taxon>Thermodesulfovibrionia</taxon>
        <taxon>Thermodesulfovibrionales</taxon>
        <taxon>Candidatus Magnetobacteriaceae</taxon>
        <taxon>Candidatus Magnetobacterium</taxon>
    </lineage>
</organism>
<dbReference type="Gene3D" id="3.40.50.150">
    <property type="entry name" value="Vaccinia Virus protein VP39"/>
    <property type="match status" value="1"/>
</dbReference>
<keyword evidence="4 10" id="KW-0808">Transferase</keyword>
<dbReference type="InterPro" id="IPR027417">
    <property type="entry name" value="P-loop_NTPase"/>
</dbReference>
<dbReference type="GO" id="GO:0009307">
    <property type="term" value="P:DNA restriction-modification system"/>
    <property type="evidence" value="ECO:0007669"/>
    <property type="project" value="UniProtKB-KW"/>
</dbReference>
<dbReference type="Proteomes" id="UP000033423">
    <property type="component" value="Unassembled WGS sequence"/>
</dbReference>
<dbReference type="EMBL" id="LACI01001419">
    <property type="protein sequence ID" value="KJU84505.1"/>
    <property type="molecule type" value="Genomic_DNA"/>
</dbReference>
<evidence type="ECO:0000256" key="4">
    <source>
        <dbReference type="ARBA" id="ARBA00022679"/>
    </source>
</evidence>
<evidence type="ECO:0000256" key="8">
    <source>
        <dbReference type="ARBA" id="ARBA00049120"/>
    </source>
</evidence>
<sequence>MRYWKSVFTRRLGKAFFEADRCLIYNMDCMKGLRNISAASVDLTVTSPPYNIGKEYEKKMPLEDYIDWVATWVHEIYRITKQNGAFLLNLGHISILNRATAMPIAYLIWDKVPFFLVQEIIWNYGGGVIAHKRLDPRNEKWLWYVKNKSNYVFNLDEIREPNVKYPNQKRKWIPRTNTVGKNPSDVWEIAKVSSGTWNSRERTAHPAQFPVDLITRIVKGFSNKNQVILDPFMGSGTTAEVAIREGRHVIGFEIREDYCKIIEGRLNKVLHDMNTNGRVDIADEQMQIENIEAVENRKEERYNDGTANIKDKIQTQDIELIYDNGNKAILDIIKLAEKLNIFNDQKGEVFTFFDGRVTPICERDFSDLLVRQYFDTFGTLPSSNAIKKSVTLISANAKHKAESVDLSLRIFENNGVIYYDLGDGRVVKVNGYGWSIEPAKPMFYSYPHHQRVQVEPVRGGDIWNIFKYLNVTEELRLLLLCYIVTIFIPNIIRPILYVTGGEGTGKSTLCRVLKDLVDPCRVEFISISGNERDMLYNLFQNYYVIFDDVLDITSKQLDLLMGSANEYGFNKRNRGNGFVHVPRRAVAMNGSKCVVCRPDIADRILILPSGPIEEGMRTSEGEFWIAFKKDEPLIFGAILDVLSASIYQYQTIREKFEDRVVDDFAVFGAAVAVVIGRSYEEFLEMYEINNQLKVKENRLLQAVVRLMADKERYDDFISTFYTAIMDEDNEMEGDKTFPRAATKIMRAMEMIKPNLNAHNITFYKTVTNKGNRISIIKKNDT</sequence>
<dbReference type="Gene3D" id="3.40.50.300">
    <property type="entry name" value="P-loop containing nucleotide triphosphate hydrolases"/>
    <property type="match status" value="1"/>
</dbReference>
<evidence type="ECO:0000256" key="5">
    <source>
        <dbReference type="ARBA" id="ARBA00022691"/>
    </source>
</evidence>